<evidence type="ECO:0000256" key="7">
    <source>
        <dbReference type="ARBA" id="ARBA00023237"/>
    </source>
</evidence>
<dbReference type="GO" id="GO:0009279">
    <property type="term" value="C:cell outer membrane"/>
    <property type="evidence" value="ECO:0007669"/>
    <property type="project" value="UniProtKB-SubCell"/>
</dbReference>
<dbReference type="PANTHER" id="PTHR30026:SF22">
    <property type="entry name" value="OUTER MEMBRANE EFFLUX PROTEIN"/>
    <property type="match status" value="1"/>
</dbReference>
<dbReference type="KEGG" id="hbv:ABIV_1941"/>
<proteinExistence type="inferred from homology"/>
<reference evidence="10 12" key="1">
    <citation type="submission" date="2017-10" db="EMBL/GenBank/DDBJ databases">
        <title>Genomics of the genus Arcobacter.</title>
        <authorList>
            <person name="Perez-Cataluna A."/>
            <person name="Figueras M.J."/>
        </authorList>
    </citation>
    <scope>NUCLEOTIDE SEQUENCE [LARGE SCALE GENOMIC DNA]</scope>
    <source>
        <strain evidence="10 12">CECT 7835</strain>
    </source>
</reference>
<protein>
    <submittedName>
        <fullName evidence="9">Type I secretion system outer membrane protein, TolC family</fullName>
    </submittedName>
</protein>
<comment type="similarity">
    <text evidence="2">Belongs to the outer membrane factor (OMF) (TC 1.B.17) family.</text>
</comment>
<feature type="chain" id="PRO_5044718456" evidence="8">
    <location>
        <begin position="24"/>
        <end position="546"/>
    </location>
</feature>
<dbReference type="Pfam" id="PF02321">
    <property type="entry name" value="OEP"/>
    <property type="match status" value="1"/>
</dbReference>
<dbReference type="GO" id="GO:1990281">
    <property type="term" value="C:efflux pump complex"/>
    <property type="evidence" value="ECO:0007669"/>
    <property type="project" value="TreeGrafter"/>
</dbReference>
<dbReference type="EMBL" id="PDKM01000011">
    <property type="protein sequence ID" value="RXK08846.1"/>
    <property type="molecule type" value="Genomic_DNA"/>
</dbReference>
<gene>
    <name evidence="9" type="ORF">ABIV_1941</name>
    <name evidence="10" type="ORF">CRV05_13155</name>
</gene>
<dbReference type="InterPro" id="IPR003423">
    <property type="entry name" value="OMP_efflux"/>
</dbReference>
<keyword evidence="4" id="KW-1134">Transmembrane beta strand</keyword>
<dbReference type="Proteomes" id="UP000289193">
    <property type="component" value="Unassembled WGS sequence"/>
</dbReference>
<dbReference type="GO" id="GO:0015288">
    <property type="term" value="F:porin activity"/>
    <property type="evidence" value="ECO:0007669"/>
    <property type="project" value="TreeGrafter"/>
</dbReference>
<keyword evidence="3" id="KW-0813">Transport</keyword>
<evidence type="ECO:0000256" key="3">
    <source>
        <dbReference type="ARBA" id="ARBA00022448"/>
    </source>
</evidence>
<organism evidence="10 12">
    <name type="scientific">Halarcobacter bivalviorum</name>
    <dbReference type="NCBI Taxonomy" id="663364"/>
    <lineage>
        <taxon>Bacteria</taxon>
        <taxon>Pseudomonadati</taxon>
        <taxon>Campylobacterota</taxon>
        <taxon>Epsilonproteobacteria</taxon>
        <taxon>Campylobacterales</taxon>
        <taxon>Arcobacteraceae</taxon>
        <taxon>Halarcobacter</taxon>
    </lineage>
</organism>
<evidence type="ECO:0000313" key="9">
    <source>
        <dbReference type="EMBL" id="AXH12923.1"/>
    </source>
</evidence>
<dbReference type="PANTHER" id="PTHR30026">
    <property type="entry name" value="OUTER MEMBRANE PROTEIN TOLC"/>
    <property type="match status" value="1"/>
</dbReference>
<evidence type="ECO:0000313" key="12">
    <source>
        <dbReference type="Proteomes" id="UP000289193"/>
    </source>
</evidence>
<keyword evidence="7" id="KW-0998">Cell outer membrane</keyword>
<dbReference type="RefSeq" id="WP_114839733.1">
    <property type="nucleotide sequence ID" value="NZ_CP031217.1"/>
</dbReference>
<evidence type="ECO:0000313" key="10">
    <source>
        <dbReference type="EMBL" id="RXK08846.1"/>
    </source>
</evidence>
<evidence type="ECO:0000256" key="5">
    <source>
        <dbReference type="ARBA" id="ARBA00022692"/>
    </source>
</evidence>
<evidence type="ECO:0000313" key="11">
    <source>
        <dbReference type="Proteomes" id="UP000253850"/>
    </source>
</evidence>
<dbReference type="SUPFAM" id="SSF56954">
    <property type="entry name" value="Outer membrane efflux proteins (OEP)"/>
    <property type="match status" value="1"/>
</dbReference>
<feature type="signal peptide" evidence="8">
    <location>
        <begin position="1"/>
        <end position="23"/>
    </location>
</feature>
<evidence type="ECO:0000256" key="2">
    <source>
        <dbReference type="ARBA" id="ARBA00007613"/>
    </source>
</evidence>
<comment type="subcellular location">
    <subcellularLocation>
        <location evidence="1">Cell outer membrane</location>
    </subcellularLocation>
</comment>
<evidence type="ECO:0000256" key="4">
    <source>
        <dbReference type="ARBA" id="ARBA00022452"/>
    </source>
</evidence>
<accession>A0AAX2A875</accession>
<keyword evidence="8" id="KW-0732">Signal</keyword>
<dbReference type="EMBL" id="CP031217">
    <property type="protein sequence ID" value="AXH12923.1"/>
    <property type="molecule type" value="Genomic_DNA"/>
</dbReference>
<sequence length="546" mass="62665">MKNLTIKLSIPLAIILSTTNLSAVTIKETVETTMSTNPKILSIMENNKAFKYYLDEAKGGWYPKLDLTTYIQTKKTKINPEDGDKTSNISGGPNIQLDFEQLLFDGGLTTSEMDEAKYREESNRYANENLVDNVIFDSISAYLNMVKYQNSLEVTKNNLAIYEDYLRTAKDTEQISGEILQKAQVNAKIHFTNSKWHEQSNNYNIAASSFERFVGIKPEGAVCRPYIDSKLVPATLKEYIDQVIVKNNLILEQIINIKEQRAVVSQRDSSFYPTIKFKAQGLYDKDNIEDKEKTQLYTARIELKYNLFNGNIDKAKKEREKLFLEQVQKELDVVTKQVIDEATTAYNSFQSIQKRIEELKLYIKDNEQVLEIFKDQFEGGTRTFIDVLNIERDLYSAKEDLVSAEFDLDLAYFSMFNSMSQLKESVLYANNSSCEKRTEVNSSQKAEATNELDGLLEESVITTKSVETNSEYVLFLASFKNEQIANEQLALAKAEVGTTYKTKIIKSNGFNTVIVYDVREKEEILKVREMLRDKFPGLYFRKTITK</sequence>
<reference evidence="9 11" key="2">
    <citation type="submission" date="2018-07" db="EMBL/GenBank/DDBJ databases">
        <title>Complete genome of the Arcobacter bivalviorum type strain LMG 26154.</title>
        <authorList>
            <person name="Miller W.G."/>
            <person name="Yee E."/>
            <person name="Bono J.L."/>
        </authorList>
    </citation>
    <scope>NUCLEOTIDE SEQUENCE [LARGE SCALE GENOMIC DNA]</scope>
    <source>
        <strain evidence="9 11">LMG 26154</strain>
    </source>
</reference>
<dbReference type="GO" id="GO:0015562">
    <property type="term" value="F:efflux transmembrane transporter activity"/>
    <property type="evidence" value="ECO:0007669"/>
    <property type="project" value="InterPro"/>
</dbReference>
<keyword evidence="6" id="KW-0472">Membrane</keyword>
<dbReference type="InterPro" id="IPR051906">
    <property type="entry name" value="TolC-like"/>
</dbReference>
<evidence type="ECO:0000256" key="8">
    <source>
        <dbReference type="SAM" id="SignalP"/>
    </source>
</evidence>
<dbReference type="AlphaFoldDB" id="A0AAX2A875"/>
<evidence type="ECO:0000256" key="1">
    <source>
        <dbReference type="ARBA" id="ARBA00004442"/>
    </source>
</evidence>
<dbReference type="Proteomes" id="UP000253850">
    <property type="component" value="Chromosome"/>
</dbReference>
<keyword evidence="5" id="KW-0812">Transmembrane</keyword>
<dbReference type="Gene3D" id="1.20.1600.10">
    <property type="entry name" value="Outer membrane efflux proteins (OEP)"/>
    <property type="match status" value="1"/>
</dbReference>
<evidence type="ECO:0000256" key="6">
    <source>
        <dbReference type="ARBA" id="ARBA00023136"/>
    </source>
</evidence>
<keyword evidence="12" id="KW-1185">Reference proteome</keyword>
<name>A0AAX2A875_9BACT</name>